<feature type="domain" description="4Fe-4S ferredoxin-type" evidence="1">
    <location>
        <begin position="302"/>
        <end position="330"/>
    </location>
</feature>
<evidence type="ECO:0000313" key="3">
    <source>
        <dbReference type="Proteomes" id="UP001329915"/>
    </source>
</evidence>
<reference evidence="2 3" key="1">
    <citation type="submission" date="2023-04" db="EMBL/GenBank/DDBJ databases">
        <authorList>
            <person name="Hsu D."/>
        </authorList>
    </citation>
    <scope>NUCLEOTIDE SEQUENCE [LARGE SCALE GENOMIC DNA]</scope>
    <source>
        <strain evidence="2 3">MK1</strain>
    </source>
</reference>
<dbReference type="PROSITE" id="PS51379">
    <property type="entry name" value="4FE4S_FER_2"/>
    <property type="match status" value="2"/>
</dbReference>
<dbReference type="RefSeq" id="WP_366924259.1">
    <property type="nucleotide sequence ID" value="NZ_CP121694.1"/>
</dbReference>
<dbReference type="PANTHER" id="PTHR40447">
    <property type="entry name" value="ANAEROBIC SULFITE REDUCTASE SUBUNIT A"/>
    <property type="match status" value="1"/>
</dbReference>
<evidence type="ECO:0000313" key="2">
    <source>
        <dbReference type="EMBL" id="WRO21415.1"/>
    </source>
</evidence>
<evidence type="ECO:0000259" key="1">
    <source>
        <dbReference type="PROSITE" id="PS51379"/>
    </source>
</evidence>
<feature type="domain" description="4Fe-4S ferredoxin-type" evidence="1">
    <location>
        <begin position="222"/>
        <end position="254"/>
    </location>
</feature>
<dbReference type="Proteomes" id="UP001329915">
    <property type="component" value="Chromosome"/>
</dbReference>
<sequence length="344" mass="39176">MTFIIAKERITSWLRKLIKQGILVAPVSLANGDVIFKELLTPDNILLEYDQPLFSPKNFFFPQQETLFKFTKQSPQNLEAIFDKFPRVFFGLRPCDVKALNQADVFFSEYYPDPYYSWRRKRTLIITNSCTQPLSRCFCNLMGCSPSYQQGSDVFLLDIGDVFLATAHSEKGEKAIETFRHFFAEADICQLECAKHLVSEAEATLENHIPASTKIPDITQMPSAFWEKISKRCFSCGSCSYNCPLCFCYNIVDRADGSFGKRIRTWDSCIFEGFSRMAGGHNLDKNKAQRLQKRFTHKLKLYPEKYNTPGCTGCGRCSSACLGRIGMKEVLQAMDKEVSGDAQK</sequence>
<dbReference type="EMBL" id="CP121694">
    <property type="protein sequence ID" value="WRO21415.1"/>
    <property type="molecule type" value="Genomic_DNA"/>
</dbReference>
<dbReference type="InterPro" id="IPR017896">
    <property type="entry name" value="4Fe4S_Fe-S-bd"/>
</dbReference>
<gene>
    <name evidence="2" type="ORF">MFMK1_001223</name>
</gene>
<dbReference type="KEGG" id="dbc:MFMK1_001223"/>
<keyword evidence="3" id="KW-1185">Reference proteome</keyword>
<accession>A0AAU0UKL7</accession>
<proteinExistence type="predicted"/>
<dbReference type="PANTHER" id="PTHR40447:SF1">
    <property type="entry name" value="ANAEROBIC SULFITE REDUCTASE SUBUNIT A"/>
    <property type="match status" value="1"/>
</dbReference>
<dbReference type="SUPFAM" id="SSF46548">
    <property type="entry name" value="alpha-helical ferredoxin"/>
    <property type="match status" value="1"/>
</dbReference>
<organism evidence="2 3">
    <name type="scientific">Metallumcola ferriviriculae</name>
    <dbReference type="NCBI Taxonomy" id="3039180"/>
    <lineage>
        <taxon>Bacteria</taxon>
        <taxon>Bacillati</taxon>
        <taxon>Bacillota</taxon>
        <taxon>Clostridia</taxon>
        <taxon>Neomoorellales</taxon>
        <taxon>Desulfitibacteraceae</taxon>
        <taxon>Metallumcola</taxon>
    </lineage>
</organism>
<protein>
    <submittedName>
        <fullName evidence="2">4Fe-4S dicluster domain-containing protein</fullName>
    </submittedName>
</protein>
<dbReference type="AlphaFoldDB" id="A0AAU0UKL7"/>
<dbReference type="Pfam" id="PF17179">
    <property type="entry name" value="Fer4_22"/>
    <property type="match status" value="1"/>
</dbReference>
<name>A0AAU0UKL7_9FIRM</name>